<reference evidence="3 4" key="2">
    <citation type="submission" date="2013-09" db="EMBL/GenBank/DDBJ databases">
        <title>Whole genome comparison of six Crocosphaera watsonii strains with differing phenotypes.</title>
        <authorList>
            <person name="Bench S.R."/>
            <person name="Heller P."/>
            <person name="Frank I."/>
            <person name="Arciniega M."/>
            <person name="Shilova I.N."/>
            <person name="Zehr J.P."/>
        </authorList>
    </citation>
    <scope>NUCLEOTIDE SEQUENCE [LARGE SCALE GENOMIC DNA]</scope>
    <source>
        <strain evidence="3 4">WH 0402</strain>
    </source>
</reference>
<dbReference type="AlphaFoldDB" id="T2JR52"/>
<gene>
    <name evidence="3" type="ORF">CWATWH0402_3980</name>
</gene>
<dbReference type="GO" id="GO:0050660">
    <property type="term" value="F:flavin adenine dinucleotide binding"/>
    <property type="evidence" value="ECO:0007669"/>
    <property type="project" value="InterPro"/>
</dbReference>
<dbReference type="SUPFAM" id="SSF56176">
    <property type="entry name" value="FAD-binding/transporter-associated domain-like"/>
    <property type="match status" value="1"/>
</dbReference>
<sequence length="82" mass="9143">MKNFTYVRANSIEEAVTTVTSDRLGTFIAGGTNLVDRLKVFLDEPSQLVDVSRLPMKQIEPTQEGGLKNWCAGYQYQLSQSS</sequence>
<reference evidence="3 4" key="1">
    <citation type="submission" date="2013-01" db="EMBL/GenBank/DDBJ databases">
        <authorList>
            <person name="Bench S."/>
        </authorList>
    </citation>
    <scope>NUCLEOTIDE SEQUENCE [LARGE SCALE GENOMIC DNA]</scope>
    <source>
        <strain evidence="3 4">WH 0402</strain>
    </source>
</reference>
<organism evidence="3 4">
    <name type="scientific">Crocosphaera watsonii WH 0402</name>
    <dbReference type="NCBI Taxonomy" id="1284629"/>
    <lineage>
        <taxon>Bacteria</taxon>
        <taxon>Bacillati</taxon>
        <taxon>Cyanobacteriota</taxon>
        <taxon>Cyanophyceae</taxon>
        <taxon>Oscillatoriophycideae</taxon>
        <taxon>Chroococcales</taxon>
        <taxon>Aphanothecaceae</taxon>
        <taxon>Crocosphaera</taxon>
    </lineage>
</organism>
<evidence type="ECO:0000313" key="4">
    <source>
        <dbReference type="Proteomes" id="UP000018130"/>
    </source>
</evidence>
<dbReference type="InterPro" id="IPR016167">
    <property type="entry name" value="FAD-bd_PCMH_sub1"/>
</dbReference>
<feature type="domain" description="Molybdopterin dehydrogenase FAD-binding" evidence="2">
    <location>
        <begin position="3"/>
        <end position="64"/>
    </location>
</feature>
<dbReference type="Proteomes" id="UP000018130">
    <property type="component" value="Unassembled WGS sequence"/>
</dbReference>
<evidence type="ECO:0000259" key="2">
    <source>
        <dbReference type="Pfam" id="PF00941"/>
    </source>
</evidence>
<dbReference type="RefSeq" id="WP_269432782.1">
    <property type="nucleotide sequence ID" value="NZ_CAQN01000613.1"/>
</dbReference>
<dbReference type="InterPro" id="IPR036318">
    <property type="entry name" value="FAD-bd_PCMH-like_sf"/>
</dbReference>
<dbReference type="InterPro" id="IPR002346">
    <property type="entry name" value="Mopterin_DH_FAD-bd"/>
</dbReference>
<dbReference type="Gene3D" id="3.30.43.10">
    <property type="entry name" value="Uridine Diphospho-n-acetylenolpyruvylglucosamine Reductase, domain 2"/>
    <property type="match status" value="1"/>
</dbReference>
<comment type="caution">
    <text evidence="3">The sequence shown here is derived from an EMBL/GenBank/DDBJ whole genome shotgun (WGS) entry which is preliminary data.</text>
</comment>
<evidence type="ECO:0000313" key="3">
    <source>
        <dbReference type="EMBL" id="CCQ67551.1"/>
    </source>
</evidence>
<dbReference type="GO" id="GO:0016491">
    <property type="term" value="F:oxidoreductase activity"/>
    <property type="evidence" value="ECO:0007669"/>
    <property type="project" value="UniProtKB-KW"/>
</dbReference>
<protein>
    <submittedName>
        <fullName evidence="3">Periplasmic aromatic aldehyde oxidoreductase,FAD binding subunit YagS</fullName>
    </submittedName>
</protein>
<keyword evidence="1" id="KW-0560">Oxidoreductase</keyword>
<name>T2JR52_CROWT</name>
<accession>T2JR52</accession>
<proteinExistence type="predicted"/>
<evidence type="ECO:0000256" key="1">
    <source>
        <dbReference type="ARBA" id="ARBA00023002"/>
    </source>
</evidence>
<dbReference type="EMBL" id="CAQN01000613">
    <property type="protein sequence ID" value="CCQ67551.1"/>
    <property type="molecule type" value="Genomic_DNA"/>
</dbReference>
<dbReference type="Pfam" id="PF00941">
    <property type="entry name" value="FAD_binding_5"/>
    <property type="match status" value="1"/>
</dbReference>